<keyword evidence="1" id="KW-0812">Transmembrane</keyword>
<dbReference type="EMBL" id="JAKRVX010000007">
    <property type="protein sequence ID" value="MCL9817992.1"/>
    <property type="molecule type" value="Genomic_DNA"/>
</dbReference>
<evidence type="ECO:0000256" key="1">
    <source>
        <dbReference type="SAM" id="Phobius"/>
    </source>
</evidence>
<reference evidence="3" key="1">
    <citation type="journal article" date="2022" name="Syst. Appl. Microbiol.">
        <title>Natronocalculus amylovorans gen. nov., sp. nov., and Natranaeroarchaeum aerophilus sp. nov., dominant culturable amylolytic natronoarchaea from hypersaline soda lakes in southwestern Siberia.</title>
        <authorList>
            <person name="Sorokin D.Y."/>
            <person name="Elcheninov A.G."/>
            <person name="Khizhniak T.V."/>
            <person name="Koenen M."/>
            <person name="Bale N.J."/>
            <person name="Damste J.S.S."/>
            <person name="Kublanov I.V."/>
        </authorList>
    </citation>
    <scope>NUCLEOTIDE SEQUENCE</scope>
    <source>
        <strain evidence="3">AArc-St2</strain>
    </source>
</reference>
<proteinExistence type="predicted"/>
<dbReference type="InterPro" id="IPR029044">
    <property type="entry name" value="Nucleotide-diphossugar_trans"/>
</dbReference>
<dbReference type="InterPro" id="IPR027389">
    <property type="entry name" value="B_mannosylTrfase_Bre-3/Egh"/>
</dbReference>
<dbReference type="Proteomes" id="UP001203207">
    <property type="component" value="Unassembled WGS sequence"/>
</dbReference>
<feature type="transmembrane region" description="Helical" evidence="1">
    <location>
        <begin position="334"/>
        <end position="358"/>
    </location>
</feature>
<gene>
    <name evidence="3" type="ORF">AArcSt2_13705</name>
</gene>
<dbReference type="PANTHER" id="PTHR16779">
    <property type="entry name" value="BETA-1,4-MANNOSYLTRANSFERASE EGH"/>
    <property type="match status" value="1"/>
</dbReference>
<organism evidence="3 4">
    <name type="scientific">Natronocalculus amylovorans</name>
    <dbReference type="NCBI Taxonomy" id="2917812"/>
    <lineage>
        <taxon>Archaea</taxon>
        <taxon>Methanobacteriati</taxon>
        <taxon>Methanobacteriota</taxon>
        <taxon>Stenosarchaea group</taxon>
        <taxon>Halobacteria</taxon>
        <taxon>Halobacteriales</taxon>
        <taxon>Haloferacaceae</taxon>
        <taxon>Natronocalculus</taxon>
    </lineage>
</organism>
<dbReference type="AlphaFoldDB" id="A0AAE3K950"/>
<feature type="transmembrane region" description="Helical" evidence="1">
    <location>
        <begin position="12"/>
        <end position="34"/>
    </location>
</feature>
<dbReference type="GO" id="GO:0005737">
    <property type="term" value="C:cytoplasm"/>
    <property type="evidence" value="ECO:0007669"/>
    <property type="project" value="TreeGrafter"/>
</dbReference>
<sequence>MNDILALPFVDLAFSVVVWTILLIFFIATMYWLFELLLVGRTPQSPLTYGLEDVEVRIMTIASEDVVQATVDALPDGLAAIRVIAERDISIQGATVHTVPEDFSCAATRKGRAIEWARQQVPCDAEYVLYLDEDTILEDFHGLPDADIIQLSEHPVRSKSWLAYLAEIFRMGFQFEQSTFPKFRYPLYAWGGGFAVRKTVEDDITWDVDSVTEDTNFIWRAFADSDRDMAFLRVHAMNQSPPSVREMIHQRRRWISGAANDSHLLPYRYRLLSLLRNAAWGLVFISPLLLVPFVTPVSVVFWPEMFSALVIFQIVGLFGWAFLGYWYSGERLRVLGLLLISIPIVPIIHAAGAFWAIVSPTTHFRVTQKVVPTEIKDKKVNDIVSPGTQIEQNQPAKAGVETVETYK</sequence>
<dbReference type="SUPFAM" id="SSF53448">
    <property type="entry name" value="Nucleotide-diphospho-sugar transferases"/>
    <property type="match status" value="1"/>
</dbReference>
<dbReference type="InterPro" id="IPR001173">
    <property type="entry name" value="Glyco_trans_2-like"/>
</dbReference>
<keyword evidence="1" id="KW-1133">Transmembrane helix</keyword>
<dbReference type="RefSeq" id="WP_250585399.1">
    <property type="nucleotide sequence ID" value="NZ_JAKRVX010000007.1"/>
</dbReference>
<keyword evidence="1" id="KW-0472">Membrane</keyword>
<evidence type="ECO:0000313" key="3">
    <source>
        <dbReference type="EMBL" id="MCL9817992.1"/>
    </source>
</evidence>
<accession>A0AAE3K950</accession>
<feature type="transmembrane region" description="Helical" evidence="1">
    <location>
        <begin position="278"/>
        <end position="302"/>
    </location>
</feature>
<name>A0AAE3K950_9EURY</name>
<reference evidence="3" key="2">
    <citation type="submission" date="2022-02" db="EMBL/GenBank/DDBJ databases">
        <authorList>
            <person name="Elcheninov A.G."/>
            <person name="Sorokin D.Y."/>
            <person name="Kublanov I.V."/>
        </authorList>
    </citation>
    <scope>NUCLEOTIDE SEQUENCE</scope>
    <source>
        <strain evidence="3">AArc-St2</strain>
    </source>
</reference>
<dbReference type="GO" id="GO:0019187">
    <property type="term" value="F:beta-1,4-mannosyltransferase activity"/>
    <property type="evidence" value="ECO:0007669"/>
    <property type="project" value="InterPro"/>
</dbReference>
<dbReference type="PANTHER" id="PTHR16779:SF1">
    <property type="entry name" value="BETA-1,4-MANNOSYLTRANSFERASE EGH"/>
    <property type="match status" value="1"/>
</dbReference>
<feature type="domain" description="Glycosyltransferase 2-like" evidence="2">
    <location>
        <begin position="127"/>
        <end position="312"/>
    </location>
</feature>
<dbReference type="Pfam" id="PF13632">
    <property type="entry name" value="Glyco_trans_2_3"/>
    <property type="match status" value="1"/>
</dbReference>
<comment type="caution">
    <text evidence="3">The sequence shown here is derived from an EMBL/GenBank/DDBJ whole genome shotgun (WGS) entry which is preliminary data.</text>
</comment>
<feature type="transmembrane region" description="Helical" evidence="1">
    <location>
        <begin position="308"/>
        <end position="327"/>
    </location>
</feature>
<evidence type="ECO:0000259" key="2">
    <source>
        <dbReference type="Pfam" id="PF13632"/>
    </source>
</evidence>
<protein>
    <submittedName>
        <fullName evidence="3">Glycosyltransferase family 2 protein</fullName>
    </submittedName>
</protein>
<evidence type="ECO:0000313" key="4">
    <source>
        <dbReference type="Proteomes" id="UP001203207"/>
    </source>
</evidence>
<keyword evidence="4" id="KW-1185">Reference proteome</keyword>